<reference evidence="3" key="1">
    <citation type="submission" date="2023-03" db="EMBL/GenBank/DDBJ databases">
        <authorList>
            <person name="Shen W."/>
            <person name="Cai J."/>
        </authorList>
    </citation>
    <scope>NUCLEOTIDE SEQUENCE</scope>
    <source>
        <strain evidence="3">Y15</strain>
    </source>
</reference>
<comment type="caution">
    <text evidence="3">The sequence shown here is derived from an EMBL/GenBank/DDBJ whole genome shotgun (WGS) entry which is preliminary data.</text>
</comment>
<dbReference type="PANTHER" id="PTHR43252:SF6">
    <property type="entry name" value="NEGATIVE TRANSCRIPTION REGULATOR PADR"/>
    <property type="match status" value="1"/>
</dbReference>
<dbReference type="InterPro" id="IPR005149">
    <property type="entry name" value="Tscrpt_reg_PadR_N"/>
</dbReference>
<dbReference type="InterPro" id="IPR036390">
    <property type="entry name" value="WH_DNA-bd_sf"/>
</dbReference>
<protein>
    <submittedName>
        <fullName evidence="3">PadR family transcriptional regulator</fullName>
    </submittedName>
</protein>
<organism evidence="3 4">
    <name type="scientific">Enterococcus raffinosus</name>
    <dbReference type="NCBI Taxonomy" id="71452"/>
    <lineage>
        <taxon>Bacteria</taxon>
        <taxon>Bacillati</taxon>
        <taxon>Bacillota</taxon>
        <taxon>Bacilli</taxon>
        <taxon>Lactobacillales</taxon>
        <taxon>Enterococcaceae</taxon>
        <taxon>Enterococcus</taxon>
    </lineage>
</organism>
<dbReference type="SUPFAM" id="SSF46785">
    <property type="entry name" value="Winged helix' DNA-binding domain"/>
    <property type="match status" value="1"/>
</dbReference>
<dbReference type="InterPro" id="IPR018309">
    <property type="entry name" value="Tscrpt_reg_PadR_C"/>
</dbReference>
<dbReference type="Pfam" id="PF10400">
    <property type="entry name" value="Vir_act_alpha_C"/>
    <property type="match status" value="1"/>
</dbReference>
<sequence length="203" mass="23434">MDTIILGFLMIQASTIYELRQSIKNSLSTVSSDSTGSIQAALKKLLSKNLITFEEQVEGGLNKKIYFITDAGKDYFQESISQPMLYKEKNMELSKFFFMGFTDPVKRDEMLANYIQVLEEELASLERINASIGLRYQFDDTVIQDLKKRGGAIEYMDLENIKSIAHFQYATLDLGIEKAKFEIEWFKKFRKRLASDLFDKPVK</sequence>
<accession>A0AAW8T8N3</accession>
<evidence type="ECO:0000259" key="2">
    <source>
        <dbReference type="Pfam" id="PF10400"/>
    </source>
</evidence>
<feature type="domain" description="Transcription regulator PadR N-terminal" evidence="1">
    <location>
        <begin position="5"/>
        <end position="78"/>
    </location>
</feature>
<dbReference type="EMBL" id="JARPXL010000001">
    <property type="protein sequence ID" value="MDT2543105.1"/>
    <property type="molecule type" value="Genomic_DNA"/>
</dbReference>
<name>A0AAW8T8N3_9ENTE</name>
<dbReference type="InterPro" id="IPR036388">
    <property type="entry name" value="WH-like_DNA-bd_sf"/>
</dbReference>
<feature type="domain" description="Transcription regulator PadR C-terminal" evidence="2">
    <location>
        <begin position="90"/>
        <end position="193"/>
    </location>
</feature>
<gene>
    <name evidence="3" type="ORF">P7D69_01935</name>
</gene>
<dbReference type="AlphaFoldDB" id="A0AAW8T8N3"/>
<evidence type="ECO:0000313" key="4">
    <source>
        <dbReference type="Proteomes" id="UP001254770"/>
    </source>
</evidence>
<dbReference type="Proteomes" id="UP001254770">
    <property type="component" value="Unassembled WGS sequence"/>
</dbReference>
<dbReference type="RefSeq" id="WP_222225527.1">
    <property type="nucleotide sequence ID" value="NZ_CP081846.1"/>
</dbReference>
<evidence type="ECO:0000313" key="3">
    <source>
        <dbReference type="EMBL" id="MDT2543105.1"/>
    </source>
</evidence>
<dbReference type="Pfam" id="PF03551">
    <property type="entry name" value="PadR"/>
    <property type="match status" value="1"/>
</dbReference>
<proteinExistence type="predicted"/>
<evidence type="ECO:0000259" key="1">
    <source>
        <dbReference type="Pfam" id="PF03551"/>
    </source>
</evidence>
<dbReference type="Gene3D" id="1.10.10.10">
    <property type="entry name" value="Winged helix-like DNA-binding domain superfamily/Winged helix DNA-binding domain"/>
    <property type="match status" value="1"/>
</dbReference>
<dbReference type="PANTHER" id="PTHR43252">
    <property type="entry name" value="TRANSCRIPTIONAL REGULATOR YQJI"/>
    <property type="match status" value="1"/>
</dbReference>